<dbReference type="KEGG" id="tva:4752302"/>
<sequence>MTVEELAGNLIVQAINEDRESCMSLIMSFFGQISAVNDPQRFLAQTSLYRVLRSGGVRVAEEKEIIYKFIEICQVEPDIIATSTSATCALLNLLKLSVSNGLAFKPYQTQLTTTFLRFVIESECNQQTLSKFEEILPNFISQYESSFDWTDEIIGALSMSDSIKRAEAAGIAISLIGQNKESCLSTSIEILQSNIDINNPVPGVTSLLKFCCSSGCSCVDEIVSISLPLISDDLIHSLIIECTKKSDDFPNLLLEHIQTISGPLSLAASLNTIPSIKQKWNGDGLNGF</sequence>
<keyword evidence="2" id="KW-1185">Reference proteome</keyword>
<dbReference type="AlphaFoldDB" id="A2FKJ2"/>
<reference evidence="1" key="1">
    <citation type="submission" date="2006-10" db="EMBL/GenBank/DDBJ databases">
        <authorList>
            <person name="Amadeo P."/>
            <person name="Zhao Q."/>
            <person name="Wortman J."/>
            <person name="Fraser-Liggett C."/>
            <person name="Carlton J."/>
        </authorList>
    </citation>
    <scope>NUCLEOTIDE SEQUENCE</scope>
    <source>
        <strain evidence="1">G3</strain>
    </source>
</reference>
<dbReference type="Proteomes" id="UP000001542">
    <property type="component" value="Unassembled WGS sequence"/>
</dbReference>
<evidence type="ECO:0000313" key="1">
    <source>
        <dbReference type="EMBL" id="EAX94565.1"/>
    </source>
</evidence>
<reference evidence="1" key="2">
    <citation type="journal article" date="2007" name="Science">
        <title>Draft genome sequence of the sexually transmitted pathogen Trichomonas vaginalis.</title>
        <authorList>
            <person name="Carlton J.M."/>
            <person name="Hirt R.P."/>
            <person name="Silva J.C."/>
            <person name="Delcher A.L."/>
            <person name="Schatz M."/>
            <person name="Zhao Q."/>
            <person name="Wortman J.R."/>
            <person name="Bidwell S.L."/>
            <person name="Alsmark U.C.M."/>
            <person name="Besteiro S."/>
            <person name="Sicheritz-Ponten T."/>
            <person name="Noel C.J."/>
            <person name="Dacks J.B."/>
            <person name="Foster P.G."/>
            <person name="Simillion C."/>
            <person name="Van de Peer Y."/>
            <person name="Miranda-Saavedra D."/>
            <person name="Barton G.J."/>
            <person name="Westrop G.D."/>
            <person name="Mueller S."/>
            <person name="Dessi D."/>
            <person name="Fiori P.L."/>
            <person name="Ren Q."/>
            <person name="Paulsen I."/>
            <person name="Zhang H."/>
            <person name="Bastida-Corcuera F.D."/>
            <person name="Simoes-Barbosa A."/>
            <person name="Brown M.T."/>
            <person name="Hayes R.D."/>
            <person name="Mukherjee M."/>
            <person name="Okumura C.Y."/>
            <person name="Schneider R."/>
            <person name="Smith A.J."/>
            <person name="Vanacova S."/>
            <person name="Villalvazo M."/>
            <person name="Haas B.J."/>
            <person name="Pertea M."/>
            <person name="Feldblyum T.V."/>
            <person name="Utterback T.R."/>
            <person name="Shu C.L."/>
            <person name="Osoegawa K."/>
            <person name="de Jong P.J."/>
            <person name="Hrdy I."/>
            <person name="Horvathova L."/>
            <person name="Zubacova Z."/>
            <person name="Dolezal P."/>
            <person name="Malik S.B."/>
            <person name="Logsdon J.M. Jr."/>
            <person name="Henze K."/>
            <person name="Gupta A."/>
            <person name="Wang C.C."/>
            <person name="Dunne R.L."/>
            <person name="Upcroft J.A."/>
            <person name="Upcroft P."/>
            <person name="White O."/>
            <person name="Salzberg S.L."/>
            <person name="Tang P."/>
            <person name="Chiu C.-H."/>
            <person name="Lee Y.-S."/>
            <person name="Embley T.M."/>
            <person name="Coombs G.H."/>
            <person name="Mottram J.C."/>
            <person name="Tachezy J."/>
            <person name="Fraser-Liggett C.M."/>
            <person name="Johnson P.J."/>
        </authorList>
    </citation>
    <scope>NUCLEOTIDE SEQUENCE [LARGE SCALE GENOMIC DNA]</scope>
    <source>
        <strain evidence="1">G3</strain>
    </source>
</reference>
<dbReference type="VEuPathDB" id="TrichDB:TVAGG3_1077500"/>
<dbReference type="RefSeq" id="XP_001307495.1">
    <property type="nucleotide sequence ID" value="XM_001307494.1"/>
</dbReference>
<organism evidence="1 2">
    <name type="scientific">Trichomonas vaginalis (strain ATCC PRA-98 / G3)</name>
    <dbReference type="NCBI Taxonomy" id="412133"/>
    <lineage>
        <taxon>Eukaryota</taxon>
        <taxon>Metamonada</taxon>
        <taxon>Parabasalia</taxon>
        <taxon>Trichomonadida</taxon>
        <taxon>Trichomonadidae</taxon>
        <taxon>Trichomonas</taxon>
    </lineage>
</organism>
<proteinExistence type="predicted"/>
<dbReference type="VEuPathDB" id="TrichDB:TVAG_029580"/>
<accession>A2FKJ2</accession>
<dbReference type="InParanoid" id="A2FKJ2"/>
<protein>
    <submittedName>
        <fullName evidence="1">Uncharacterized protein</fullName>
    </submittedName>
</protein>
<evidence type="ECO:0000313" key="2">
    <source>
        <dbReference type="Proteomes" id="UP000001542"/>
    </source>
</evidence>
<dbReference type="EMBL" id="DS113850">
    <property type="protein sequence ID" value="EAX94565.1"/>
    <property type="molecule type" value="Genomic_DNA"/>
</dbReference>
<gene>
    <name evidence="1" type="ORF">TVAG_029580</name>
</gene>
<name>A2FKJ2_TRIV3</name>